<sequence length="502" mass="54023">MNRSPCAHLLTLGLLVNPFDDPDALRVPPGKVALQESEPQRPPRLTPELIREQGVQAHQIDRNVSLHDTPIRLGEVREVGREAITVGGNTVELVKFRADIAICDVINLNYRFYPRSAYEGAIERAQAAMAQGKLTGLLEHPGWDDGWKGRLDNIAARWTALGIEEKEVEFPPESGVMVMKPVVWGEGVYTRTSGGELIQVLMQDGVFVGISTNGYSSVKWMLFSELGIPDPSGMIDPDLEIPVTGDDFTLLTIDFVSLPANSGGQVYAESGGYGPPPTRPAPIAPPTRPAQLPESVPRALEEPMHPKLKALLERLGKTLEQVKAEHAGEYLTTLEAIAAEGQASTEAASQLAAVQAQLTTTQTQLAQAQASLRQSEQNRVQESRTAMVDKALDDAALPQLPPLEIGNESIDLNAKFREGLLSAVLAAESDESAQALLTQQIAIRAHELAGQAENALGVRPARVPAAAPQLPIGDNDKADALAVNHEASNVLVGNPYITRLRG</sequence>
<dbReference type="AlphaFoldDB" id="A0A418VED6"/>
<dbReference type="Proteomes" id="UP000286287">
    <property type="component" value="Unassembled WGS sequence"/>
</dbReference>
<protein>
    <recommendedName>
        <fullName evidence="5">DUF2213 domain-containing protein</fullName>
    </recommendedName>
</protein>
<evidence type="ECO:0000256" key="1">
    <source>
        <dbReference type="SAM" id="Coils"/>
    </source>
</evidence>
<gene>
    <name evidence="3" type="ORF">D3875_04030</name>
</gene>
<feature type="coiled-coil region" evidence="1">
    <location>
        <begin position="351"/>
        <end position="385"/>
    </location>
</feature>
<feature type="compositionally biased region" description="Pro residues" evidence="2">
    <location>
        <begin position="274"/>
        <end position="288"/>
    </location>
</feature>
<keyword evidence="1" id="KW-0175">Coiled coil</keyword>
<dbReference type="EMBL" id="QYUJ01000010">
    <property type="protein sequence ID" value="RJF74455.1"/>
    <property type="molecule type" value="Genomic_DNA"/>
</dbReference>
<name>A0A418VED6_9DEIO</name>
<organism evidence="3 4">
    <name type="scientific">Deinococcus cavernae</name>
    <dbReference type="NCBI Taxonomy" id="2320857"/>
    <lineage>
        <taxon>Bacteria</taxon>
        <taxon>Thermotogati</taxon>
        <taxon>Deinococcota</taxon>
        <taxon>Deinococci</taxon>
        <taxon>Deinococcales</taxon>
        <taxon>Deinococcaceae</taxon>
        <taxon>Deinococcus</taxon>
    </lineage>
</organism>
<accession>A0A418VED6</accession>
<keyword evidence="4" id="KW-1185">Reference proteome</keyword>
<comment type="caution">
    <text evidence="3">The sequence shown here is derived from an EMBL/GenBank/DDBJ whole genome shotgun (WGS) entry which is preliminary data.</text>
</comment>
<reference evidence="3 4" key="1">
    <citation type="submission" date="2018-09" db="EMBL/GenBank/DDBJ databases">
        <authorList>
            <person name="Zhu H."/>
        </authorList>
    </citation>
    <scope>NUCLEOTIDE SEQUENCE [LARGE SCALE GENOMIC DNA]</scope>
    <source>
        <strain evidence="3 4">K2S05-167</strain>
    </source>
</reference>
<evidence type="ECO:0000256" key="2">
    <source>
        <dbReference type="SAM" id="MobiDB-lite"/>
    </source>
</evidence>
<proteinExistence type="predicted"/>
<feature type="region of interest" description="Disordered" evidence="2">
    <location>
        <begin position="269"/>
        <end position="293"/>
    </location>
</feature>
<evidence type="ECO:0008006" key="5">
    <source>
        <dbReference type="Google" id="ProtNLM"/>
    </source>
</evidence>
<evidence type="ECO:0000313" key="3">
    <source>
        <dbReference type="EMBL" id="RJF74455.1"/>
    </source>
</evidence>
<evidence type="ECO:0000313" key="4">
    <source>
        <dbReference type="Proteomes" id="UP000286287"/>
    </source>
</evidence>